<dbReference type="Gene3D" id="4.10.320.10">
    <property type="entry name" value="E3-binding domain"/>
    <property type="match status" value="1"/>
</dbReference>
<dbReference type="Pfam" id="PF11774">
    <property type="entry name" value="Lsr2"/>
    <property type="match status" value="1"/>
</dbReference>
<feature type="domain" description="Lsr2 DNA-binding" evidence="4">
    <location>
        <begin position="81"/>
        <end position="111"/>
    </location>
</feature>
<feature type="domain" description="Lsr2 dimerization" evidence="3">
    <location>
        <begin position="1"/>
        <end position="61"/>
    </location>
</feature>
<dbReference type="EMBL" id="NAEP01000032">
    <property type="protein sequence ID" value="PDQ35558.1"/>
    <property type="molecule type" value="Genomic_DNA"/>
</dbReference>
<evidence type="ECO:0000259" key="3">
    <source>
        <dbReference type="Pfam" id="PF11774"/>
    </source>
</evidence>
<dbReference type="InterPro" id="IPR024412">
    <property type="entry name" value="Lsr2_dim_dom"/>
</dbReference>
<feature type="region of interest" description="Disordered" evidence="2">
    <location>
        <begin position="62"/>
        <end position="82"/>
    </location>
</feature>
<sequence length="114" mass="12457">MAKKVSIELIDDIDGTRISEGGGRTVQFSFQGHDYEIDLADHNVSALEKALAPFTQNARTVRGTTGRRRTSVKVSGPTMSSTVRKWAQENGVTVPPRGRIPFAVIDSYNAAHRS</sequence>
<dbReference type="GO" id="GO:0016746">
    <property type="term" value="F:acyltransferase activity"/>
    <property type="evidence" value="ECO:0007669"/>
    <property type="project" value="InterPro"/>
</dbReference>
<evidence type="ECO:0000259" key="4">
    <source>
        <dbReference type="Pfam" id="PF23359"/>
    </source>
</evidence>
<evidence type="ECO:0000256" key="1">
    <source>
        <dbReference type="ARBA" id="ARBA00023125"/>
    </source>
</evidence>
<evidence type="ECO:0000256" key="2">
    <source>
        <dbReference type="SAM" id="MobiDB-lite"/>
    </source>
</evidence>
<dbReference type="GO" id="GO:0003677">
    <property type="term" value="F:DNA binding"/>
    <property type="evidence" value="ECO:0007669"/>
    <property type="project" value="UniProtKB-KW"/>
</dbReference>
<comment type="caution">
    <text evidence="5">The sequence shown here is derived from an EMBL/GenBank/DDBJ whole genome shotgun (WGS) entry which is preliminary data.</text>
</comment>
<evidence type="ECO:0000313" key="6">
    <source>
        <dbReference type="Proteomes" id="UP000219994"/>
    </source>
</evidence>
<dbReference type="InterPro" id="IPR042261">
    <property type="entry name" value="Lsr2-like_dimerization"/>
</dbReference>
<proteinExistence type="predicted"/>
<dbReference type="InterPro" id="IPR036625">
    <property type="entry name" value="E3-bd_dom_sf"/>
</dbReference>
<keyword evidence="1" id="KW-0238">DNA-binding</keyword>
<dbReference type="Proteomes" id="UP000219994">
    <property type="component" value="Unassembled WGS sequence"/>
</dbReference>
<dbReference type="InterPro" id="IPR055370">
    <property type="entry name" value="Lsr2_DNA-bd"/>
</dbReference>
<dbReference type="AlphaFoldDB" id="A0A2A6FSA6"/>
<protein>
    <recommendedName>
        <fullName evidence="7">Lsr2 family protein</fullName>
    </recommendedName>
</protein>
<reference evidence="6" key="1">
    <citation type="submission" date="2017-03" db="EMBL/GenBank/DDBJ databases">
        <authorList>
            <person name="Lund M.B."/>
        </authorList>
    </citation>
    <scope>NUCLEOTIDE SEQUENCE [LARGE SCALE GENOMIC DNA]</scope>
</reference>
<dbReference type="Gene3D" id="3.30.60.230">
    <property type="entry name" value="Lsr2, dimerization domain"/>
    <property type="match status" value="1"/>
</dbReference>
<name>A0A2A6FSA6_9MICO</name>
<organism evidence="5 6">
    <name type="scientific">Candidatus Lumbricidiphila eiseniae</name>
    <dbReference type="NCBI Taxonomy" id="1969409"/>
    <lineage>
        <taxon>Bacteria</taxon>
        <taxon>Bacillati</taxon>
        <taxon>Actinomycetota</taxon>
        <taxon>Actinomycetes</taxon>
        <taxon>Micrococcales</taxon>
        <taxon>Microbacteriaceae</taxon>
        <taxon>Candidatus Lumbricidiphila</taxon>
    </lineage>
</organism>
<evidence type="ECO:0008006" key="7">
    <source>
        <dbReference type="Google" id="ProtNLM"/>
    </source>
</evidence>
<accession>A0A2A6FSA6</accession>
<gene>
    <name evidence="5" type="ORF">B5766_05745</name>
</gene>
<evidence type="ECO:0000313" key="5">
    <source>
        <dbReference type="EMBL" id="PDQ35558.1"/>
    </source>
</evidence>
<dbReference type="Pfam" id="PF23359">
    <property type="entry name" value="Lsr2_DNA-bd"/>
    <property type="match status" value="1"/>
</dbReference>